<dbReference type="STRING" id="1245748.A0A229XD13"/>
<dbReference type="EMBL" id="NIDN02000008">
    <property type="protein sequence ID" value="RLM01157.1"/>
    <property type="molecule type" value="Genomic_DNA"/>
</dbReference>
<protein>
    <submittedName>
        <fullName evidence="1">Uncharacterized protein</fullName>
    </submittedName>
</protein>
<keyword evidence="2" id="KW-1185">Reference proteome</keyword>
<organism evidence="1 2">
    <name type="scientific">Aspergillus turcosus</name>
    <dbReference type="NCBI Taxonomy" id="1245748"/>
    <lineage>
        <taxon>Eukaryota</taxon>
        <taxon>Fungi</taxon>
        <taxon>Dikarya</taxon>
        <taxon>Ascomycota</taxon>
        <taxon>Pezizomycotina</taxon>
        <taxon>Eurotiomycetes</taxon>
        <taxon>Eurotiomycetidae</taxon>
        <taxon>Eurotiales</taxon>
        <taxon>Aspergillaceae</taxon>
        <taxon>Aspergillus</taxon>
        <taxon>Aspergillus subgen. Fumigati</taxon>
    </lineage>
</organism>
<dbReference type="Proteomes" id="UP000215289">
    <property type="component" value="Unassembled WGS sequence"/>
</dbReference>
<gene>
    <name evidence="1" type="ORF">CFD26_108960</name>
</gene>
<reference evidence="1 2" key="1">
    <citation type="submission" date="2018-08" db="EMBL/GenBank/DDBJ databases">
        <title>Draft genome sequences of two Aspergillus turcosus clinical strains isolated from bronchoalveolar lavage fluid: one azole-susceptible and the other azole-resistant.</title>
        <authorList>
            <person name="Parent-Michaud M."/>
            <person name="Dufresne P.J."/>
            <person name="Fournier E."/>
            <person name="Martineau C."/>
            <person name="Moreira S."/>
            <person name="Perkins V."/>
            <person name="De Repentigny L."/>
            <person name="Dufresne S.F."/>
        </authorList>
    </citation>
    <scope>NUCLEOTIDE SEQUENCE [LARGE SCALE GENOMIC DNA]</scope>
    <source>
        <strain evidence="1">HMR AF 1038</strain>
    </source>
</reference>
<name>A0A229XD13_9EURO</name>
<comment type="caution">
    <text evidence="1">The sequence shown here is derived from an EMBL/GenBank/DDBJ whole genome shotgun (WGS) entry which is preliminary data.</text>
</comment>
<proteinExistence type="predicted"/>
<accession>A0A229XD13</accession>
<evidence type="ECO:0000313" key="1">
    <source>
        <dbReference type="EMBL" id="RLM01157.1"/>
    </source>
</evidence>
<evidence type="ECO:0000313" key="2">
    <source>
        <dbReference type="Proteomes" id="UP000215289"/>
    </source>
</evidence>
<dbReference type="AlphaFoldDB" id="A0A229XD13"/>
<sequence>MATYGTDALSEPINSFTQQPALSEPSATVISERYDIMAGLPESYQLRSFSSLSNLKQLQNAVKDIYDQLENNGWQGNQWLLILGMTQAAIEKLRNQPDCLSPIAFRFQWIGTTGLIKVVPGVAHDFTTSNVDHHINNTLVRMGLPDTALVWGHTVTSPGTVTTHGKQPDECFYPPGRQPSNNQLNGWPTLVIETGVSESLRKLRKDATWWFENSSGDTRIVLLISIKVNTKQILFEKWQLAPPNLPTPVTRQAIQQLRQQPNLMPPLVQQPPNAQIAYCHQEVMITPTRITGGPFVIPFMAMFNVPPTGTQGDIIINHQAFRDFTRFV</sequence>
<dbReference type="OrthoDB" id="76567at2759"/>